<comment type="caution">
    <text evidence="2">The sequence shown here is derived from an EMBL/GenBank/DDBJ whole genome shotgun (WGS) entry which is preliminary data.</text>
</comment>
<dbReference type="Pfam" id="PF03690">
    <property type="entry name" value="MYG1_exonuc"/>
    <property type="match status" value="1"/>
</dbReference>
<proteinExistence type="inferred from homology"/>
<organism evidence="2 3">
    <name type="scientific">Aerophobetes bacterium</name>
    <dbReference type="NCBI Taxonomy" id="2030807"/>
    <lineage>
        <taxon>Bacteria</taxon>
        <taxon>Candidatus Aerophobota</taxon>
    </lineage>
</organism>
<dbReference type="EMBL" id="NVUK01000007">
    <property type="protein sequence ID" value="PCI78282.1"/>
    <property type="molecule type" value="Genomic_DNA"/>
</dbReference>
<reference evidence="3" key="1">
    <citation type="submission" date="2017-08" db="EMBL/GenBank/DDBJ databases">
        <title>A dynamic microbial community with high functional redundancy inhabits the cold, oxic subseafloor aquifer.</title>
        <authorList>
            <person name="Tully B.J."/>
            <person name="Wheat C.G."/>
            <person name="Glazer B.T."/>
            <person name="Huber J.A."/>
        </authorList>
    </citation>
    <scope>NUCLEOTIDE SEQUENCE [LARGE SCALE GENOMIC DNA]</scope>
</reference>
<accession>A0A2A4X6J6</accession>
<dbReference type="InterPro" id="IPR003226">
    <property type="entry name" value="MYG1_exonuclease"/>
</dbReference>
<name>A0A2A4X6J6_UNCAE</name>
<comment type="similarity">
    <text evidence="1">Belongs to the MYG1 family.</text>
</comment>
<evidence type="ECO:0000313" key="2">
    <source>
        <dbReference type="EMBL" id="PCI78282.1"/>
    </source>
</evidence>
<dbReference type="Proteomes" id="UP000218775">
    <property type="component" value="Unassembled WGS sequence"/>
</dbReference>
<sequence>MVDYIPRSFGTHDGSFHADEVTACAFLILYDLIDKDKIIRTRDSLVLDKCEFVCDVGGEYVHENKRFDHHQKEYQGFLSSAGMILKYLKQSKIMDGATYNYFNRCLVKGVDAIDNGRLNLPLGTASYSSVIACFGPTRYTESEQVFDTGFHRALEFSLGHLERLLEKHRYIKECRSSVKEVMKQGKDALIFSEAMPWMESFFSLGGKSHPAKFVVMPAGEHWKLRGIPPNAEKKMKVRLDLPITWAGLSDKELLQASGVEGGVFCHKGRFISIWETKEQVLKALELALRKGKK</sequence>
<dbReference type="PANTHER" id="PTHR11215:SF1">
    <property type="entry name" value="MYG1 EXONUCLEASE"/>
    <property type="match status" value="1"/>
</dbReference>
<evidence type="ECO:0000256" key="1">
    <source>
        <dbReference type="ARBA" id="ARBA00010105"/>
    </source>
</evidence>
<evidence type="ECO:0008006" key="4">
    <source>
        <dbReference type="Google" id="ProtNLM"/>
    </source>
</evidence>
<gene>
    <name evidence="2" type="ORF">COB21_01255</name>
</gene>
<dbReference type="PANTHER" id="PTHR11215">
    <property type="entry name" value="METAL DEPENDENT HYDROLASE - RELATED"/>
    <property type="match status" value="1"/>
</dbReference>
<dbReference type="AlphaFoldDB" id="A0A2A4X6J6"/>
<protein>
    <recommendedName>
        <fullName evidence="4">MYG1 family protein</fullName>
    </recommendedName>
</protein>
<evidence type="ECO:0000313" key="3">
    <source>
        <dbReference type="Proteomes" id="UP000218775"/>
    </source>
</evidence>